<proteinExistence type="predicted"/>
<evidence type="ECO:0000313" key="1">
    <source>
        <dbReference type="EMBL" id="CAK9016857.1"/>
    </source>
</evidence>
<dbReference type="Proteomes" id="UP001642464">
    <property type="component" value="Unassembled WGS sequence"/>
</dbReference>
<reference evidence="1 2" key="1">
    <citation type="submission" date="2024-02" db="EMBL/GenBank/DDBJ databases">
        <authorList>
            <person name="Chen Y."/>
            <person name="Shah S."/>
            <person name="Dougan E. K."/>
            <person name="Thang M."/>
            <person name="Chan C."/>
        </authorList>
    </citation>
    <scope>NUCLEOTIDE SEQUENCE [LARGE SCALE GENOMIC DNA]</scope>
</reference>
<comment type="caution">
    <text evidence="1">The sequence shown here is derived from an EMBL/GenBank/DDBJ whole genome shotgun (WGS) entry which is preliminary data.</text>
</comment>
<feature type="non-terminal residue" evidence="1">
    <location>
        <position position="1"/>
    </location>
</feature>
<gene>
    <name evidence="1" type="ORF">SCF082_LOCUS13374</name>
</gene>
<feature type="non-terminal residue" evidence="1">
    <location>
        <position position="85"/>
    </location>
</feature>
<name>A0ABP0JQX7_9DINO</name>
<evidence type="ECO:0000313" key="2">
    <source>
        <dbReference type="Proteomes" id="UP001642464"/>
    </source>
</evidence>
<organism evidence="1 2">
    <name type="scientific">Durusdinium trenchii</name>
    <dbReference type="NCBI Taxonomy" id="1381693"/>
    <lineage>
        <taxon>Eukaryota</taxon>
        <taxon>Sar</taxon>
        <taxon>Alveolata</taxon>
        <taxon>Dinophyceae</taxon>
        <taxon>Suessiales</taxon>
        <taxon>Symbiodiniaceae</taxon>
        <taxon>Durusdinium</taxon>
    </lineage>
</organism>
<keyword evidence="2" id="KW-1185">Reference proteome</keyword>
<dbReference type="EMBL" id="CAXAMM010008247">
    <property type="protein sequence ID" value="CAK9016857.1"/>
    <property type="molecule type" value="Genomic_DNA"/>
</dbReference>
<sequence length="85" mass="9529">HIFQTLTESPQRVCFDEAGLSICARREDEEAFVLDMLRDSGTKEELYAAAEALFDRLADGEMKALALPPSSRFRAALVKALRKKL</sequence>
<accession>A0ABP0JQX7</accession>
<protein>
    <submittedName>
        <fullName evidence="1">Uncharacterized protein</fullName>
    </submittedName>
</protein>